<dbReference type="OrthoDB" id="3626700at2"/>
<dbReference type="PROSITE" id="PS51257">
    <property type="entry name" value="PROKAR_LIPOPROTEIN"/>
    <property type="match status" value="1"/>
</dbReference>
<keyword evidence="3" id="KW-1185">Reference proteome</keyword>
<comment type="caution">
    <text evidence="2">The sequence shown here is derived from an EMBL/GenBank/DDBJ whole genome shotgun (WGS) entry which is preliminary data.</text>
</comment>
<gene>
    <name evidence="2" type="ORF">CLV72_105344</name>
</gene>
<keyword evidence="1" id="KW-0732">Signal</keyword>
<feature type="signal peptide" evidence="1">
    <location>
        <begin position="1"/>
        <end position="22"/>
    </location>
</feature>
<name>A0A2T0Q2H0_9ACTN</name>
<accession>A0A2T0Q2H0</accession>
<proteinExistence type="predicted"/>
<evidence type="ECO:0000313" key="2">
    <source>
        <dbReference type="EMBL" id="PRX97991.1"/>
    </source>
</evidence>
<feature type="chain" id="PRO_5038705190" description="Sporulation and spore germination protein" evidence="1">
    <location>
        <begin position="23"/>
        <end position="164"/>
    </location>
</feature>
<dbReference type="RefSeq" id="WP_106247863.1">
    <property type="nucleotide sequence ID" value="NZ_PVZC01000005.1"/>
</dbReference>
<dbReference type="AlphaFoldDB" id="A0A2T0Q2H0"/>
<dbReference type="EMBL" id="PVZC01000005">
    <property type="protein sequence ID" value="PRX97991.1"/>
    <property type="molecule type" value="Genomic_DNA"/>
</dbReference>
<evidence type="ECO:0008006" key="4">
    <source>
        <dbReference type="Google" id="ProtNLM"/>
    </source>
</evidence>
<organism evidence="2 3">
    <name type="scientific">Allonocardiopsis opalescens</name>
    <dbReference type="NCBI Taxonomy" id="1144618"/>
    <lineage>
        <taxon>Bacteria</taxon>
        <taxon>Bacillati</taxon>
        <taxon>Actinomycetota</taxon>
        <taxon>Actinomycetes</taxon>
        <taxon>Streptosporangiales</taxon>
        <taxon>Allonocardiopsis</taxon>
    </lineage>
</organism>
<protein>
    <recommendedName>
        <fullName evidence="4">Sporulation and spore germination protein</fullName>
    </recommendedName>
</protein>
<sequence length="164" mass="17196">MRRLWAAAAVALLALTGCGIQPSEVTDAGEPPTGVAPGVTLYFVDRRGELRPQPRETGRLGTIPDALTLLLLGPGGFAPGDSALRTEIPPVEHTRVEVTVDDGTIELRVPLAEHELSPLGIDQLVCTALDVHVRSGGSPATTVRILFTVPAPGSDRPRTCPLIG</sequence>
<dbReference type="Proteomes" id="UP000237846">
    <property type="component" value="Unassembled WGS sequence"/>
</dbReference>
<evidence type="ECO:0000256" key="1">
    <source>
        <dbReference type="SAM" id="SignalP"/>
    </source>
</evidence>
<reference evidence="2 3" key="1">
    <citation type="submission" date="2018-03" db="EMBL/GenBank/DDBJ databases">
        <title>Genomic Encyclopedia of Archaeal and Bacterial Type Strains, Phase II (KMG-II): from individual species to whole genera.</title>
        <authorList>
            <person name="Goeker M."/>
        </authorList>
    </citation>
    <scope>NUCLEOTIDE SEQUENCE [LARGE SCALE GENOMIC DNA]</scope>
    <source>
        <strain evidence="2 3">DSM 45601</strain>
    </source>
</reference>
<evidence type="ECO:0000313" key="3">
    <source>
        <dbReference type="Proteomes" id="UP000237846"/>
    </source>
</evidence>